<proteinExistence type="predicted"/>
<name>A0ABX2VTS7_AJEDR</name>
<accession>A0ABX2VTS7</accession>
<organism evidence="1 2">
    <name type="scientific">Ajellomyces dermatitidis (strain ER-3 / ATCC MYA-2586)</name>
    <name type="common">Blastomyces dermatitidis</name>
    <dbReference type="NCBI Taxonomy" id="559297"/>
    <lineage>
        <taxon>Eukaryota</taxon>
        <taxon>Fungi</taxon>
        <taxon>Dikarya</taxon>
        <taxon>Ascomycota</taxon>
        <taxon>Pezizomycotina</taxon>
        <taxon>Eurotiomycetes</taxon>
        <taxon>Eurotiomycetidae</taxon>
        <taxon>Onygenales</taxon>
        <taxon>Ajellomycetaceae</taxon>
        <taxon>Blastomyces</taxon>
    </lineage>
</organism>
<evidence type="ECO:0000313" key="2">
    <source>
        <dbReference type="Proteomes" id="UP000002039"/>
    </source>
</evidence>
<dbReference type="GeneID" id="69031586"/>
<dbReference type="Proteomes" id="UP000002039">
    <property type="component" value="Unassembled WGS sequence"/>
</dbReference>
<reference evidence="2" key="1">
    <citation type="journal article" date="2015" name="PLoS Genet.">
        <title>The dynamic genome and transcriptome of the human fungal pathogen Blastomyces and close relative Emmonsia.</title>
        <authorList>
            <person name="Munoz J.F."/>
            <person name="Gauthier G.M."/>
            <person name="Desjardins C.A."/>
            <person name="Gallo J.E."/>
            <person name="Holder J."/>
            <person name="Sullivan T.D."/>
            <person name="Marty A.J."/>
            <person name="Carmen J.C."/>
            <person name="Chen Z."/>
            <person name="Ding L."/>
            <person name="Gujja S."/>
            <person name="Magrini V."/>
            <person name="Misas E."/>
            <person name="Mitreva M."/>
            <person name="Priest M."/>
            <person name="Saif S."/>
            <person name="Whiston E.A."/>
            <person name="Young S."/>
            <person name="Zeng Q."/>
            <person name="Goldman W.E."/>
            <person name="Mardis E.R."/>
            <person name="Taylor J.W."/>
            <person name="McEwen J.G."/>
            <person name="Clay O.K."/>
            <person name="Klein B.S."/>
            <person name="Cuomo C.A."/>
        </authorList>
    </citation>
    <scope>NUCLEOTIDE SEQUENCE [LARGE SCALE GENOMIC DNA]</scope>
    <source>
        <strain evidence="2">ER-3 / ATCC MYA-2586</strain>
    </source>
</reference>
<keyword evidence="2" id="KW-1185">Reference proteome</keyword>
<dbReference type="RefSeq" id="XP_045280319.1">
    <property type="nucleotide sequence ID" value="XM_045425893.1"/>
</dbReference>
<evidence type="ECO:0000313" key="1">
    <source>
        <dbReference type="EMBL" id="OAT00592.1"/>
    </source>
</evidence>
<protein>
    <submittedName>
        <fullName evidence="1">Uncharacterized protein</fullName>
    </submittedName>
</protein>
<gene>
    <name evidence="1" type="ORF">BDCG_16694</name>
</gene>
<sequence length="83" mass="8944">MRRGDGVATVMREAEKELNTDELISRRNDISLQGIVTTAAAVREVEEEEEDVAMKAVLSQLSDTAVSAFNLAFLTVTETAAAS</sequence>
<dbReference type="EMBL" id="EQ999975">
    <property type="protein sequence ID" value="OAT00592.1"/>
    <property type="molecule type" value="Genomic_DNA"/>
</dbReference>